<evidence type="ECO:0000256" key="4">
    <source>
        <dbReference type="ARBA" id="ARBA00022475"/>
    </source>
</evidence>
<feature type="transmembrane region" description="Helical" evidence="10">
    <location>
        <begin position="755"/>
        <end position="777"/>
    </location>
</feature>
<feature type="transmembrane region" description="Helical" evidence="10">
    <location>
        <begin position="456"/>
        <end position="479"/>
    </location>
</feature>
<feature type="transmembrane region" description="Helical" evidence="10">
    <location>
        <begin position="631"/>
        <end position="651"/>
    </location>
</feature>
<evidence type="ECO:0000256" key="3">
    <source>
        <dbReference type="ARBA" id="ARBA00022449"/>
    </source>
</evidence>
<dbReference type="InterPro" id="IPR025383">
    <property type="entry name" value="MrpA_C/MbhD"/>
</dbReference>
<sequence length="800" mass="86462">MALEFGGGLNLALATPFAAAVVAPYLKRLMGHNVAWLLALMPAGIFVYLCQFIGTVATSGHGVHITPLEWLPQYGIQYSLFVDGLSLVFALLISGIGTLIILYSGGYMKGHADQGRFFSFMFLFMGSMIGVVLADNLMTLFIYWELTSITSFLLIGFNHKEERSRRAALQALIVTGGGGLALLAGLLMMYQAGGTMEMSELLTRGDVLRDNGHYGAMLLLILGGAFTKSAQFPFHYWLRNAMEAPTPVSAYLHSATMVKAGVYLLMRVHPVMGDTTLWMTILPIFGAITLIMGTWMSLRQTDLKLTLAYTTIASLGLLVMLVGTSNETAITGAVVYLFAHALFKGGFFMIVGTIDHEAGTRDVTRLGGLRNAMPVSFYAAVACALSMGGIWPFIGFIAKEEMYLGLLGTNLPALLLTLAAVLGNAMMFGAAFVVALKPFLGEEVHTPKHAHEGPVLLVAGPVTLASLGLLAMLFGDFVGAELLRPMANAVHGHHGHLQIGIGAVHVNFAFMLSLITIALGVGFYFRYEAIRSTRGVLIRTLGEGPDSFFDIFIAGLVRFSARTMRLLQSGNMEVYLAATFATIALALIVPMIVFDELPDWPQFPDLYIYEWSTLGLAVVGLYALIVAKTRLTAIVSLGIQGFAVALIFLLFGAPDLSFTQFMVETLAVVIIALIMNRLSLKEHDKRPPQQVMVDASLSILVGLGFCLLLMSVTQGAFDRHLSDFFTDYSRVIAHGRNIVNVIIVDFRGFDTLGEIAVVTITALCVHTLTLGTGRSGLKSKFFKNKSSGFDEATSGQKGAE</sequence>
<feature type="transmembrane region" description="Helical" evidence="10">
    <location>
        <begin position="248"/>
        <end position="266"/>
    </location>
</feature>
<feature type="domain" description="NADH:quinone oxidoreductase/Mrp antiporter transmembrane" evidence="11">
    <location>
        <begin position="134"/>
        <end position="418"/>
    </location>
</feature>
<evidence type="ECO:0000256" key="9">
    <source>
        <dbReference type="RuleBase" id="RU000320"/>
    </source>
</evidence>
<gene>
    <name evidence="15" type="ORF">SAMN04488056_101306</name>
</gene>
<dbReference type="Pfam" id="PF00662">
    <property type="entry name" value="Proton_antipo_N"/>
    <property type="match status" value="1"/>
</dbReference>
<evidence type="ECO:0000256" key="1">
    <source>
        <dbReference type="ARBA" id="ARBA00004651"/>
    </source>
</evidence>
<evidence type="ECO:0000259" key="11">
    <source>
        <dbReference type="Pfam" id="PF00361"/>
    </source>
</evidence>
<feature type="transmembrane region" description="Helical" evidence="10">
    <location>
        <begin position="6"/>
        <end position="26"/>
    </location>
</feature>
<dbReference type="STRING" id="655353.SAMN04488056_101306"/>
<dbReference type="Pfam" id="PF20501">
    <property type="entry name" value="MbhE"/>
    <property type="match status" value="1"/>
</dbReference>
<dbReference type="PANTHER" id="PTHR43373:SF1">
    <property type="entry name" value="NA(+)_H(+) ANTIPORTER SUBUNIT A"/>
    <property type="match status" value="1"/>
</dbReference>
<dbReference type="Pfam" id="PF00361">
    <property type="entry name" value="Proton_antipo_M"/>
    <property type="match status" value="1"/>
</dbReference>
<keyword evidence="5 9" id="KW-0812">Transmembrane</keyword>
<dbReference type="InterPro" id="IPR001516">
    <property type="entry name" value="Proton_antipo_N"/>
</dbReference>
<keyword evidence="3" id="KW-0050">Antiport</keyword>
<evidence type="ECO:0000256" key="8">
    <source>
        <dbReference type="ARBA" id="ARBA00023136"/>
    </source>
</evidence>
<evidence type="ECO:0000256" key="6">
    <source>
        <dbReference type="ARBA" id="ARBA00022989"/>
    </source>
</evidence>
<feature type="transmembrane region" description="Helical" evidence="10">
    <location>
        <begin position="414"/>
        <end position="436"/>
    </location>
</feature>
<dbReference type="Gene3D" id="1.20.120.1200">
    <property type="entry name" value="NADH-ubiquinone/plastoquinone oxidoreductase chain 6, subunit NuoJ"/>
    <property type="match status" value="1"/>
</dbReference>
<dbReference type="GO" id="GO:0006811">
    <property type="term" value="P:monoatomic ion transport"/>
    <property type="evidence" value="ECO:0007669"/>
    <property type="project" value="UniProtKB-KW"/>
</dbReference>
<keyword evidence="8 10" id="KW-0472">Membrane</keyword>
<feature type="transmembrane region" description="Helical" evidence="10">
    <location>
        <begin position="140"/>
        <end position="157"/>
    </location>
</feature>
<keyword evidence="4" id="KW-1003">Cell membrane</keyword>
<dbReference type="InterPro" id="IPR001750">
    <property type="entry name" value="ND/Mrp_TM"/>
</dbReference>
<dbReference type="NCBIfam" id="NF009287">
    <property type="entry name" value="PRK12647.1"/>
    <property type="match status" value="1"/>
</dbReference>
<feature type="transmembrane region" description="Helical" evidence="10">
    <location>
        <begin position="606"/>
        <end position="624"/>
    </location>
</feature>
<evidence type="ECO:0000313" key="16">
    <source>
        <dbReference type="Proteomes" id="UP000199236"/>
    </source>
</evidence>
<dbReference type="EMBL" id="FOVR01000001">
    <property type="protein sequence ID" value="SFN56177.1"/>
    <property type="molecule type" value="Genomic_DNA"/>
</dbReference>
<evidence type="ECO:0000256" key="2">
    <source>
        <dbReference type="ARBA" id="ARBA00022448"/>
    </source>
</evidence>
<feature type="transmembrane region" description="Helical" evidence="10">
    <location>
        <begin position="375"/>
        <end position="394"/>
    </location>
</feature>
<feature type="transmembrane region" description="Helical" evidence="10">
    <location>
        <begin position="33"/>
        <end position="58"/>
    </location>
</feature>
<feature type="transmembrane region" description="Helical" evidence="10">
    <location>
        <begin position="78"/>
        <end position="103"/>
    </location>
</feature>
<evidence type="ECO:0000259" key="13">
    <source>
        <dbReference type="Pfam" id="PF13244"/>
    </source>
</evidence>
<comment type="subcellular location">
    <subcellularLocation>
        <location evidence="1">Cell membrane</location>
        <topology evidence="1">Multi-pass membrane protein</topology>
    </subcellularLocation>
    <subcellularLocation>
        <location evidence="9">Membrane</location>
        <topology evidence="9">Multi-pass membrane protein</topology>
    </subcellularLocation>
</comment>
<evidence type="ECO:0000256" key="5">
    <source>
        <dbReference type="ARBA" id="ARBA00022692"/>
    </source>
</evidence>
<keyword evidence="2" id="KW-0813">Transport</keyword>
<feature type="transmembrane region" description="Helical" evidence="10">
    <location>
        <begin position="574"/>
        <end position="594"/>
    </location>
</feature>
<dbReference type="OrthoDB" id="9811798at2"/>
<dbReference type="Pfam" id="PF13244">
    <property type="entry name" value="MbhD"/>
    <property type="match status" value="1"/>
</dbReference>
<dbReference type="InterPro" id="IPR042106">
    <property type="entry name" value="Nuo/plastoQ_OxRdtase_6_NuoJ"/>
</dbReference>
<proteinExistence type="predicted"/>
<dbReference type="GO" id="GO:0005886">
    <property type="term" value="C:plasma membrane"/>
    <property type="evidence" value="ECO:0007669"/>
    <property type="project" value="UniProtKB-SubCell"/>
</dbReference>
<feature type="domain" description="MrpA C-terminal/MbhD" evidence="13">
    <location>
        <begin position="616"/>
        <end position="678"/>
    </location>
</feature>
<dbReference type="Proteomes" id="UP000199236">
    <property type="component" value="Unassembled WGS sequence"/>
</dbReference>
<evidence type="ECO:0000313" key="15">
    <source>
        <dbReference type="EMBL" id="SFN56177.1"/>
    </source>
</evidence>
<feature type="transmembrane region" description="Helical" evidence="10">
    <location>
        <begin position="697"/>
        <end position="717"/>
    </location>
</feature>
<dbReference type="GO" id="GO:0015297">
    <property type="term" value="F:antiporter activity"/>
    <property type="evidence" value="ECO:0007669"/>
    <property type="project" value="UniProtKB-KW"/>
</dbReference>
<evidence type="ECO:0000256" key="10">
    <source>
        <dbReference type="SAM" id="Phobius"/>
    </source>
</evidence>
<keyword evidence="6 10" id="KW-1133">Transmembrane helix</keyword>
<dbReference type="PANTHER" id="PTHR43373">
    <property type="entry name" value="NA(+)/H(+) ANTIPORTER SUBUNIT"/>
    <property type="match status" value="1"/>
</dbReference>
<organism evidence="15 16">
    <name type="scientific">Cohaesibacter marisflavi</name>
    <dbReference type="NCBI Taxonomy" id="655353"/>
    <lineage>
        <taxon>Bacteria</taxon>
        <taxon>Pseudomonadati</taxon>
        <taxon>Pseudomonadota</taxon>
        <taxon>Alphaproteobacteria</taxon>
        <taxon>Hyphomicrobiales</taxon>
        <taxon>Cohaesibacteraceae</taxon>
    </lineage>
</organism>
<evidence type="ECO:0000259" key="12">
    <source>
        <dbReference type="Pfam" id="PF00662"/>
    </source>
</evidence>
<feature type="transmembrane region" description="Helical" evidence="10">
    <location>
        <begin position="305"/>
        <end position="323"/>
    </location>
</feature>
<feature type="domain" description="NADH-Ubiquinone oxidoreductase (complex I) chain 5 N-terminal" evidence="12">
    <location>
        <begin position="74"/>
        <end position="118"/>
    </location>
</feature>
<protein>
    <submittedName>
        <fullName evidence="15">Multisubunit sodium/proton antiporter, MrpA subunit (TC 2.A.63.1)</fullName>
    </submittedName>
</protein>
<evidence type="ECO:0000256" key="7">
    <source>
        <dbReference type="ARBA" id="ARBA00023065"/>
    </source>
</evidence>
<feature type="transmembrane region" description="Helical" evidence="10">
    <location>
        <begin position="278"/>
        <end position="298"/>
    </location>
</feature>
<keyword evidence="7" id="KW-0406">Ion transport</keyword>
<feature type="transmembrane region" description="Helical" evidence="10">
    <location>
        <begin position="329"/>
        <end position="354"/>
    </location>
</feature>
<dbReference type="InterPro" id="IPR046806">
    <property type="entry name" value="MrpA_C/MbhE"/>
</dbReference>
<feature type="transmembrane region" description="Helical" evidence="10">
    <location>
        <begin position="211"/>
        <end position="227"/>
    </location>
</feature>
<feature type="transmembrane region" description="Helical" evidence="10">
    <location>
        <begin position="657"/>
        <end position="676"/>
    </location>
</feature>
<reference evidence="15 16" key="1">
    <citation type="submission" date="2016-10" db="EMBL/GenBank/DDBJ databases">
        <authorList>
            <person name="de Groot N.N."/>
        </authorList>
    </citation>
    <scope>NUCLEOTIDE SEQUENCE [LARGE SCALE GENOMIC DNA]</scope>
    <source>
        <strain evidence="15 16">CGMCC 1.9157</strain>
    </source>
</reference>
<keyword evidence="16" id="KW-1185">Reference proteome</keyword>
<feature type="transmembrane region" description="Helical" evidence="10">
    <location>
        <begin position="169"/>
        <end position="191"/>
    </location>
</feature>
<name>A0A1I5A1A7_9HYPH</name>
<feature type="transmembrane region" description="Helical" evidence="10">
    <location>
        <begin position="499"/>
        <end position="525"/>
    </location>
</feature>
<dbReference type="PRINTS" id="PR01434">
    <property type="entry name" value="NADHDHGNASE5"/>
</dbReference>
<dbReference type="RefSeq" id="WP_090068140.1">
    <property type="nucleotide sequence ID" value="NZ_FOVR01000001.1"/>
</dbReference>
<accession>A0A1I5A1A7</accession>
<feature type="transmembrane region" description="Helical" evidence="10">
    <location>
        <begin position="115"/>
        <end position="134"/>
    </location>
</feature>
<dbReference type="InterPro" id="IPR050616">
    <property type="entry name" value="CPA3_Na-H_Antiporter_A"/>
</dbReference>
<feature type="domain" description="MrpA C-terminal/MbhE" evidence="14">
    <location>
        <begin position="693"/>
        <end position="768"/>
    </location>
</feature>
<evidence type="ECO:0000259" key="14">
    <source>
        <dbReference type="Pfam" id="PF20501"/>
    </source>
</evidence>
<dbReference type="AlphaFoldDB" id="A0A1I5A1A7"/>